<reference evidence="4" key="1">
    <citation type="journal article" date="2019" name="Int. J. Syst. Evol. Microbiol.">
        <title>The Global Catalogue of Microorganisms (GCM) 10K type strain sequencing project: providing services to taxonomists for standard genome sequencing and annotation.</title>
        <authorList>
            <consortium name="The Broad Institute Genomics Platform"/>
            <consortium name="The Broad Institute Genome Sequencing Center for Infectious Disease"/>
            <person name="Wu L."/>
            <person name="Ma J."/>
        </authorList>
    </citation>
    <scope>NUCLEOTIDE SEQUENCE [LARGE SCALE GENOMIC DNA]</scope>
    <source>
        <strain evidence="4">CGMCC 1.12477</strain>
    </source>
</reference>
<evidence type="ECO:0000313" key="3">
    <source>
        <dbReference type="EMBL" id="MFD1510252.1"/>
    </source>
</evidence>
<gene>
    <name evidence="3" type="ORF">ACFTOW_12645</name>
</gene>
<name>A0ABW4EGK3_9RHOB</name>
<dbReference type="InterPro" id="IPR036291">
    <property type="entry name" value="NAD(P)-bd_dom_sf"/>
</dbReference>
<comment type="caution">
    <text evidence="3">The sequence shown here is derived from an EMBL/GenBank/DDBJ whole genome shotgun (WGS) entry which is preliminary data.</text>
</comment>
<dbReference type="RefSeq" id="WP_379916237.1">
    <property type="nucleotide sequence ID" value="NZ_JBHUDD010000059.1"/>
</dbReference>
<protein>
    <submittedName>
        <fullName evidence="3">SDR family NAD(P)-dependent oxidoreductase</fullName>
    </submittedName>
</protein>
<dbReference type="PANTHER" id="PTHR45024:SF3">
    <property type="entry name" value="BLL2957 PROTEIN"/>
    <property type="match status" value="1"/>
</dbReference>
<dbReference type="Pfam" id="PF00106">
    <property type="entry name" value="adh_short"/>
    <property type="match status" value="1"/>
</dbReference>
<keyword evidence="4" id="KW-1185">Reference proteome</keyword>
<accession>A0ABW4EGK3</accession>
<dbReference type="EMBL" id="JBHUDD010000059">
    <property type="protein sequence ID" value="MFD1510252.1"/>
    <property type="molecule type" value="Genomic_DNA"/>
</dbReference>
<dbReference type="PRINTS" id="PR00080">
    <property type="entry name" value="SDRFAMILY"/>
</dbReference>
<dbReference type="PROSITE" id="PS00061">
    <property type="entry name" value="ADH_SHORT"/>
    <property type="match status" value="1"/>
</dbReference>
<comment type="similarity">
    <text evidence="1">Belongs to the short-chain dehydrogenases/reductases (SDR) family.</text>
</comment>
<dbReference type="InterPro" id="IPR020904">
    <property type="entry name" value="Sc_DH/Rdtase_CS"/>
</dbReference>
<sequence>MTGILTGKVMLVTGAGGGIGRDIALAAAQEGAAVVVNDLGASLKGDRSEAGAAQAVVAEIEAMGGRAIANTGSVADPDAARAMVADAVDAFGRLDAVVNNAGILRDGFFHKMSFEDFDAVVKVHLYGTFNVSRAAADQFRAQESGAMIHMTSTSGLIGNLAQANYSAAKLGIAALSKSIALDLRRWNVTSNCIAPFAWSRMTSSIKVDSPEQAKRVKKLQEMKPAKIAPLALYLASDRARDVTGQIFASRNNEIFVLSQPRPVRSVHRDGGWTPETVAEHAMPALRAGFVPLDVSADVFNWDPV</sequence>
<dbReference type="InterPro" id="IPR057326">
    <property type="entry name" value="KR_dom"/>
</dbReference>
<dbReference type="SUPFAM" id="SSF51735">
    <property type="entry name" value="NAD(P)-binding Rossmann-fold domains"/>
    <property type="match status" value="1"/>
</dbReference>
<evidence type="ECO:0000256" key="1">
    <source>
        <dbReference type="RuleBase" id="RU000363"/>
    </source>
</evidence>
<feature type="domain" description="Ketoreductase" evidence="2">
    <location>
        <begin position="8"/>
        <end position="204"/>
    </location>
</feature>
<dbReference type="SMART" id="SM00822">
    <property type="entry name" value="PKS_KR"/>
    <property type="match status" value="1"/>
</dbReference>
<dbReference type="InterPro" id="IPR002347">
    <property type="entry name" value="SDR_fam"/>
</dbReference>
<evidence type="ECO:0000259" key="2">
    <source>
        <dbReference type="SMART" id="SM00822"/>
    </source>
</evidence>
<dbReference type="InterPro" id="IPR051687">
    <property type="entry name" value="Peroxisomal_Beta-Oxidation"/>
</dbReference>
<evidence type="ECO:0000313" key="4">
    <source>
        <dbReference type="Proteomes" id="UP001597186"/>
    </source>
</evidence>
<proteinExistence type="inferred from homology"/>
<dbReference type="Gene3D" id="3.40.50.720">
    <property type="entry name" value="NAD(P)-binding Rossmann-like Domain"/>
    <property type="match status" value="1"/>
</dbReference>
<dbReference type="Proteomes" id="UP001597186">
    <property type="component" value="Unassembled WGS sequence"/>
</dbReference>
<organism evidence="3 4">
    <name type="scientific">Lacimonas salitolerans</name>
    <dbReference type="NCBI Taxonomy" id="1323750"/>
    <lineage>
        <taxon>Bacteria</taxon>
        <taxon>Pseudomonadati</taxon>
        <taxon>Pseudomonadota</taxon>
        <taxon>Alphaproteobacteria</taxon>
        <taxon>Rhodobacterales</taxon>
        <taxon>Paracoccaceae</taxon>
        <taxon>Lacimonas</taxon>
    </lineage>
</organism>
<dbReference type="PRINTS" id="PR00081">
    <property type="entry name" value="GDHRDH"/>
</dbReference>
<dbReference type="PANTHER" id="PTHR45024">
    <property type="entry name" value="DEHYDROGENASES, SHORT CHAIN"/>
    <property type="match status" value="1"/>
</dbReference>